<gene>
    <name evidence="2" type="ORF">METZ01_LOCUS322131</name>
</gene>
<dbReference type="EMBL" id="UINC01105385">
    <property type="protein sequence ID" value="SVC69277.1"/>
    <property type="molecule type" value="Genomic_DNA"/>
</dbReference>
<feature type="non-terminal residue" evidence="2">
    <location>
        <position position="350"/>
    </location>
</feature>
<name>A0A382P8Y1_9ZZZZ</name>
<evidence type="ECO:0000313" key="2">
    <source>
        <dbReference type="EMBL" id="SVC69277.1"/>
    </source>
</evidence>
<feature type="region of interest" description="Disordered" evidence="1">
    <location>
        <begin position="95"/>
        <end position="114"/>
    </location>
</feature>
<feature type="compositionally biased region" description="Gly residues" evidence="1">
    <location>
        <begin position="319"/>
        <end position="335"/>
    </location>
</feature>
<accession>A0A382P8Y1</accession>
<proteinExistence type="predicted"/>
<protein>
    <submittedName>
        <fullName evidence="2">Uncharacterized protein</fullName>
    </submittedName>
</protein>
<organism evidence="2">
    <name type="scientific">marine metagenome</name>
    <dbReference type="NCBI Taxonomy" id="408172"/>
    <lineage>
        <taxon>unclassified sequences</taxon>
        <taxon>metagenomes</taxon>
        <taxon>ecological metagenomes</taxon>
    </lineage>
</organism>
<evidence type="ECO:0000256" key="1">
    <source>
        <dbReference type="SAM" id="MobiDB-lite"/>
    </source>
</evidence>
<dbReference type="AlphaFoldDB" id="A0A382P8Y1"/>
<sequence>MFVLPKKGAVARNASLKEQSRKGFALVLCLALLSVVFALVVGMTSLVTVELRRTQLRQETVMSRTYARFGLGVVLGELKKHVGPDQRVTAAASLLQEDEESSSGRDGRRHWTGVWDANDKDAQPVWLVSERNADPSESDSYSMNMVERVELVGELGNEFAAEDKVRVGKVGVELVVKPSLRSNRRGSRHGRKTSGSYAYWVGDEGLKAKINMPRGEDALNSTGFGVSVIPGFETFESQVPAQTRSKLLNEASVADATGAVSKKDLNARFHDVTVHGHGVLANVKGGGLRRDLTAGLQLDAKDSEGELVLTGDEQIFGSVGGGESPSQSGGGGFVPGRGFPELQGYELWNN</sequence>
<feature type="region of interest" description="Disordered" evidence="1">
    <location>
        <begin position="319"/>
        <end position="338"/>
    </location>
</feature>
<reference evidence="2" key="1">
    <citation type="submission" date="2018-05" db="EMBL/GenBank/DDBJ databases">
        <authorList>
            <person name="Lanie J.A."/>
            <person name="Ng W.-L."/>
            <person name="Kazmierczak K.M."/>
            <person name="Andrzejewski T.M."/>
            <person name="Davidsen T.M."/>
            <person name="Wayne K.J."/>
            <person name="Tettelin H."/>
            <person name="Glass J.I."/>
            <person name="Rusch D."/>
            <person name="Podicherti R."/>
            <person name="Tsui H.-C.T."/>
            <person name="Winkler M.E."/>
        </authorList>
    </citation>
    <scope>NUCLEOTIDE SEQUENCE</scope>
</reference>